<gene>
    <name evidence="9" type="primary">tatA</name>
    <name evidence="10" type="ORF">KSF_049770</name>
</gene>
<dbReference type="Pfam" id="PF02416">
    <property type="entry name" value="TatA_B_E"/>
    <property type="match status" value="1"/>
</dbReference>
<dbReference type="HAMAP" id="MF_00236">
    <property type="entry name" value="TatA_E"/>
    <property type="match status" value="1"/>
</dbReference>
<comment type="similarity">
    <text evidence="9">Belongs to the TatA/E family.</text>
</comment>
<keyword evidence="8 9" id="KW-0472">Membrane</keyword>
<dbReference type="GO" id="GO:0033281">
    <property type="term" value="C:TAT protein transport complex"/>
    <property type="evidence" value="ECO:0007669"/>
    <property type="project" value="UniProtKB-UniRule"/>
</dbReference>
<comment type="subcellular location">
    <subcellularLocation>
        <location evidence="1 9">Cell membrane</location>
        <topology evidence="1 9">Single-pass membrane protein</topology>
    </subcellularLocation>
</comment>
<comment type="caution">
    <text evidence="10">The sequence shown here is derived from an EMBL/GenBank/DDBJ whole genome shotgun (WGS) entry which is preliminary data.</text>
</comment>
<keyword evidence="4 9" id="KW-0812">Transmembrane</keyword>
<keyword evidence="2 9" id="KW-0813">Transport</keyword>
<comment type="function">
    <text evidence="9">Part of the twin-arginine translocation (Tat) system that transports large folded proteins containing a characteristic twin-arginine motif in their signal peptide across membranes. TatA could form the protein-conducting channel of the Tat system.</text>
</comment>
<name>A0A8J3N184_9CHLR</name>
<evidence type="ECO:0000256" key="1">
    <source>
        <dbReference type="ARBA" id="ARBA00004162"/>
    </source>
</evidence>
<evidence type="ECO:0000256" key="5">
    <source>
        <dbReference type="ARBA" id="ARBA00022927"/>
    </source>
</evidence>
<dbReference type="PANTHER" id="PTHR42982:SF1">
    <property type="entry name" value="SEC-INDEPENDENT PROTEIN TRANSLOCASE PROTEIN TATA"/>
    <property type="match status" value="1"/>
</dbReference>
<proteinExistence type="inferred from homology"/>
<evidence type="ECO:0000256" key="2">
    <source>
        <dbReference type="ARBA" id="ARBA00022448"/>
    </source>
</evidence>
<keyword evidence="11" id="KW-1185">Reference proteome</keyword>
<dbReference type="EMBL" id="BNJK01000001">
    <property type="protein sequence ID" value="GHO94929.1"/>
    <property type="molecule type" value="Genomic_DNA"/>
</dbReference>
<evidence type="ECO:0000313" key="11">
    <source>
        <dbReference type="Proteomes" id="UP000597444"/>
    </source>
</evidence>
<evidence type="ECO:0000256" key="7">
    <source>
        <dbReference type="ARBA" id="ARBA00023010"/>
    </source>
</evidence>
<accession>A0A8J3N184</accession>
<dbReference type="RefSeq" id="WP_220205636.1">
    <property type="nucleotide sequence ID" value="NZ_BNJK01000001.1"/>
</dbReference>
<dbReference type="PANTHER" id="PTHR42982">
    <property type="entry name" value="SEC-INDEPENDENT PROTEIN TRANSLOCASE PROTEIN TATA"/>
    <property type="match status" value="1"/>
</dbReference>
<evidence type="ECO:0000256" key="8">
    <source>
        <dbReference type="ARBA" id="ARBA00023136"/>
    </source>
</evidence>
<protein>
    <recommendedName>
        <fullName evidence="9">Sec-independent protein translocase protein TatA</fullName>
    </recommendedName>
</protein>
<reference evidence="10" key="1">
    <citation type="submission" date="2020-10" db="EMBL/GenBank/DDBJ databases">
        <title>Taxonomic study of unclassified bacteria belonging to the class Ktedonobacteria.</title>
        <authorList>
            <person name="Yabe S."/>
            <person name="Wang C.M."/>
            <person name="Zheng Y."/>
            <person name="Sakai Y."/>
            <person name="Cavaletti L."/>
            <person name="Monciardini P."/>
            <person name="Donadio S."/>
        </authorList>
    </citation>
    <scope>NUCLEOTIDE SEQUENCE</scope>
    <source>
        <strain evidence="10">ID150040</strain>
    </source>
</reference>
<evidence type="ECO:0000256" key="4">
    <source>
        <dbReference type="ARBA" id="ARBA00022692"/>
    </source>
</evidence>
<dbReference type="AlphaFoldDB" id="A0A8J3N184"/>
<evidence type="ECO:0000256" key="9">
    <source>
        <dbReference type="HAMAP-Rule" id="MF_00236"/>
    </source>
</evidence>
<dbReference type="InterPro" id="IPR006312">
    <property type="entry name" value="TatA/E"/>
</dbReference>
<keyword evidence="3 9" id="KW-1003">Cell membrane</keyword>
<sequence length="93" mass="10210">MSQTNHLMHLYMQSRVMMSAVDPHTISGAVGRKDCHMLGLHWPELLIIVSLGVLLFGSKKLPELSRSIGKGIVEFKKSVSGASSDEKLPPPKE</sequence>
<dbReference type="GO" id="GO:0043953">
    <property type="term" value="P:protein transport by the Tat complex"/>
    <property type="evidence" value="ECO:0007669"/>
    <property type="project" value="UniProtKB-UniRule"/>
</dbReference>
<dbReference type="Proteomes" id="UP000597444">
    <property type="component" value="Unassembled WGS sequence"/>
</dbReference>
<organism evidence="10 11">
    <name type="scientific">Reticulibacter mediterranei</name>
    <dbReference type="NCBI Taxonomy" id="2778369"/>
    <lineage>
        <taxon>Bacteria</taxon>
        <taxon>Bacillati</taxon>
        <taxon>Chloroflexota</taxon>
        <taxon>Ktedonobacteria</taxon>
        <taxon>Ktedonobacterales</taxon>
        <taxon>Reticulibacteraceae</taxon>
        <taxon>Reticulibacter</taxon>
    </lineage>
</organism>
<dbReference type="GO" id="GO:0008320">
    <property type="term" value="F:protein transmembrane transporter activity"/>
    <property type="evidence" value="ECO:0007669"/>
    <property type="project" value="UniProtKB-UniRule"/>
</dbReference>
<keyword evidence="7 9" id="KW-0811">Translocation</keyword>
<evidence type="ECO:0000256" key="3">
    <source>
        <dbReference type="ARBA" id="ARBA00022475"/>
    </source>
</evidence>
<dbReference type="NCBIfam" id="TIGR01411">
    <property type="entry name" value="tatAE"/>
    <property type="match status" value="1"/>
</dbReference>
<keyword evidence="6 9" id="KW-1133">Transmembrane helix</keyword>
<dbReference type="Gene3D" id="1.20.5.3310">
    <property type="match status" value="1"/>
</dbReference>
<keyword evidence="5 9" id="KW-0653">Protein transport</keyword>
<dbReference type="InterPro" id="IPR003369">
    <property type="entry name" value="TatA/B/E"/>
</dbReference>
<evidence type="ECO:0000256" key="6">
    <source>
        <dbReference type="ARBA" id="ARBA00022989"/>
    </source>
</evidence>
<comment type="subunit">
    <text evidence="9">Forms a complex with TatC.</text>
</comment>
<evidence type="ECO:0000313" key="10">
    <source>
        <dbReference type="EMBL" id="GHO94929.1"/>
    </source>
</evidence>